<name>A0ABR3Z6I5_9PEZI</name>
<comment type="caution">
    <text evidence="2">The sequence shown here is derived from an EMBL/GenBank/DDBJ whole genome shotgun (WGS) entry which is preliminary data.</text>
</comment>
<accession>A0ABR3Z6I5</accession>
<proteinExistence type="predicted"/>
<organism evidence="2 3">
    <name type="scientific">Sporothrix stenoceras</name>
    <dbReference type="NCBI Taxonomy" id="5173"/>
    <lineage>
        <taxon>Eukaryota</taxon>
        <taxon>Fungi</taxon>
        <taxon>Dikarya</taxon>
        <taxon>Ascomycota</taxon>
        <taxon>Pezizomycotina</taxon>
        <taxon>Sordariomycetes</taxon>
        <taxon>Sordariomycetidae</taxon>
        <taxon>Ophiostomatales</taxon>
        <taxon>Ophiostomataceae</taxon>
        <taxon>Sporothrix</taxon>
    </lineage>
</organism>
<evidence type="ECO:0000256" key="1">
    <source>
        <dbReference type="SAM" id="SignalP"/>
    </source>
</evidence>
<sequence length="202" mass="20937">MIPPLTRTLLFLGVGLAAATPFSTAVCSDTDRRICYGDPDGDSQDIAVADLLNAANALRQRFKSGDQLLYRTAGLSACDDWTTLQTGTVLVLTKHLNPRVNSTVAYDDIAYTIDGGANGDAAAVSDSVKKQTLLGCGTNGGQMAVVVNPANPLYTTDAFKASGNTTKWVIIKVVKAPTNSATATVGATATSVALLPSGNVRD</sequence>
<keyword evidence="3" id="KW-1185">Reference proteome</keyword>
<dbReference type="Proteomes" id="UP001583186">
    <property type="component" value="Unassembled WGS sequence"/>
</dbReference>
<evidence type="ECO:0000313" key="3">
    <source>
        <dbReference type="Proteomes" id="UP001583186"/>
    </source>
</evidence>
<feature type="chain" id="PRO_5046112316" evidence="1">
    <location>
        <begin position="20"/>
        <end position="202"/>
    </location>
</feature>
<feature type="signal peptide" evidence="1">
    <location>
        <begin position="1"/>
        <end position="19"/>
    </location>
</feature>
<evidence type="ECO:0000313" key="2">
    <source>
        <dbReference type="EMBL" id="KAL1895889.1"/>
    </source>
</evidence>
<keyword evidence="1" id="KW-0732">Signal</keyword>
<reference evidence="2 3" key="1">
    <citation type="journal article" date="2024" name="IMA Fungus">
        <title>IMA Genome - F19 : A genome assembly and annotation guide to empower mycologists, including annotated draft genome sequences of Ceratocystis pirilliformis, Diaporthe australafricana, Fusarium ophioides, Paecilomyces lecythidis, and Sporothrix stenoceras.</title>
        <authorList>
            <person name="Aylward J."/>
            <person name="Wilson A.M."/>
            <person name="Visagie C.M."/>
            <person name="Spraker J."/>
            <person name="Barnes I."/>
            <person name="Buitendag C."/>
            <person name="Ceriani C."/>
            <person name="Del Mar Angel L."/>
            <person name="du Plessis D."/>
            <person name="Fuchs T."/>
            <person name="Gasser K."/>
            <person name="Kramer D."/>
            <person name="Li W."/>
            <person name="Munsamy K."/>
            <person name="Piso A."/>
            <person name="Price J.L."/>
            <person name="Sonnekus B."/>
            <person name="Thomas C."/>
            <person name="van der Nest A."/>
            <person name="van Dijk A."/>
            <person name="van Heerden A."/>
            <person name="van Vuuren N."/>
            <person name="Yilmaz N."/>
            <person name="Duong T.A."/>
            <person name="van der Merwe N.A."/>
            <person name="Wingfield M.J."/>
            <person name="Wingfield B.D."/>
        </authorList>
    </citation>
    <scope>NUCLEOTIDE SEQUENCE [LARGE SCALE GENOMIC DNA]</scope>
    <source>
        <strain evidence="2 3">CMW 5346</strain>
    </source>
</reference>
<protein>
    <submittedName>
        <fullName evidence="2">Uncharacterized protein</fullName>
    </submittedName>
</protein>
<gene>
    <name evidence="2" type="ORF">Sste5346_004986</name>
</gene>
<dbReference type="EMBL" id="JAWCUI010000025">
    <property type="protein sequence ID" value="KAL1895889.1"/>
    <property type="molecule type" value="Genomic_DNA"/>
</dbReference>